<dbReference type="SUPFAM" id="SSF90209">
    <property type="entry name" value="Ran binding protein zinc finger-like"/>
    <property type="match status" value="1"/>
</dbReference>
<dbReference type="PANTHER" id="PTHR13948">
    <property type="entry name" value="RNA-BINDING PROTEIN"/>
    <property type="match status" value="1"/>
</dbReference>
<evidence type="ECO:0000256" key="8">
    <source>
        <dbReference type="PROSITE-ProRule" id="PRU00176"/>
    </source>
</evidence>
<dbReference type="SMART" id="SM00547">
    <property type="entry name" value="ZnF_RBZ"/>
    <property type="match status" value="1"/>
</dbReference>
<feature type="region of interest" description="Disordered" evidence="10">
    <location>
        <begin position="1"/>
        <end position="134"/>
    </location>
</feature>
<comment type="caution">
    <text evidence="14">The sequence shown here is derived from an EMBL/GenBank/DDBJ whole genome shotgun (WGS) entry which is preliminary data.</text>
</comment>
<dbReference type="GO" id="GO:0003723">
    <property type="term" value="F:RNA binding"/>
    <property type="evidence" value="ECO:0007669"/>
    <property type="project" value="UniProtKB-UniRule"/>
</dbReference>
<evidence type="ECO:0000256" key="3">
    <source>
        <dbReference type="ARBA" id="ARBA00022737"/>
    </source>
</evidence>
<dbReference type="PANTHER" id="PTHR13948:SF3">
    <property type="entry name" value="FI21118P1"/>
    <property type="match status" value="1"/>
</dbReference>
<comment type="subcellular location">
    <subcellularLocation>
        <location evidence="1">Nucleus</location>
    </subcellularLocation>
</comment>
<dbReference type="EMBL" id="JADGJH010000007">
    <property type="protein sequence ID" value="KAJ3143087.1"/>
    <property type="molecule type" value="Genomic_DNA"/>
</dbReference>
<dbReference type="GO" id="GO:0000398">
    <property type="term" value="P:mRNA splicing, via spliceosome"/>
    <property type="evidence" value="ECO:0007669"/>
    <property type="project" value="TreeGrafter"/>
</dbReference>
<feature type="domain" description="G-patch" evidence="12">
    <location>
        <begin position="708"/>
        <end position="754"/>
    </location>
</feature>
<keyword evidence="4 9" id="KW-0863">Zinc-finger</keyword>
<dbReference type="InterPro" id="IPR000467">
    <property type="entry name" value="G_patch_dom"/>
</dbReference>
<accession>A0AAD5TBN0</accession>
<dbReference type="AlphaFoldDB" id="A0AAD5TBN0"/>
<dbReference type="InterPro" id="IPR001876">
    <property type="entry name" value="Znf_RanBP2"/>
</dbReference>
<dbReference type="InterPro" id="IPR012677">
    <property type="entry name" value="Nucleotide-bd_a/b_plait_sf"/>
</dbReference>
<reference evidence="14" key="1">
    <citation type="submission" date="2020-05" db="EMBL/GenBank/DDBJ databases">
        <title>Phylogenomic resolution of chytrid fungi.</title>
        <authorList>
            <person name="Stajich J.E."/>
            <person name="Amses K."/>
            <person name="Simmons R."/>
            <person name="Seto K."/>
            <person name="Myers J."/>
            <person name="Bonds A."/>
            <person name="Quandt C.A."/>
            <person name="Barry K."/>
            <person name="Liu P."/>
            <person name="Grigoriev I."/>
            <person name="Longcore J.E."/>
            <person name="James T.Y."/>
        </authorList>
    </citation>
    <scope>NUCLEOTIDE SEQUENCE</scope>
    <source>
        <strain evidence="14">JEL0513</strain>
    </source>
</reference>
<dbReference type="SUPFAM" id="SSF54928">
    <property type="entry name" value="RNA-binding domain, RBD"/>
    <property type="match status" value="2"/>
</dbReference>
<sequence length="757" mass="85212">MYSDRVDQQSNRHDYSRSSGTPRSKDWEFEHEYVSALGTTRTEVRQRSKSRSREREVRDRLTRDHRDHRDRDYKEKERERDRFKDRSRSRSPHRRDYRERDRARSRSRDRPSRSNNNHHHSHNSHSNNSQQGEPNQHVVVQGLSPSSTDASVLAELEQVGAAVETVRVVRDRGSGLAKGFAFVKFISIEHARRFMETHGTHVNLPSSRVRLEYSRAQSIADDDWICSNCSASNFRRRSSCYTCKIPKKDESLMDFGEVPIQVNDGTKDVGSLPCNLLVILGLDVLTTEESLFDAVQTYCPSVPITQVRIVKDRVTHQSLGFGFIEFNDTALASFFLSTVAMGEKIFVDGRSVTIDFANPNSFIQVYERSEWVTSFYVSAAQATVFLRYWDEAAYATAHPSFMGLLDLGVGVSRTENGTEQRRKGDDEKTNGVKVSIDDELAAFMNEVEGEVEDSGMATDGIVDESAAQPVDPHTAFGGFSERSKIQSYSLDEEERLQINPGRLVLLNDNTEEQTHDSYDDDKKGDSEDQEQQHLVDDFPEELPEEETHVEPIDLSDEALLKRLPSVEEIDKEKSDFTLIACLLCERQFKSAQDLQKHQAKSGLHKTNLQALREIQISDLRANLIKQQDQQTQQRQGYRNRAAERRKMYGQPSRVHLESYSTTATKGSSKSSRRSYGPGQGYGAERAFQADQLPPVAAFPASTTAVIGDDNIGNKMLRAMGWTEGTGLGAKGDGIVAPVAAEGYAKGAGVGSMPLMKK</sequence>
<feature type="region of interest" description="Disordered" evidence="10">
    <location>
        <begin position="625"/>
        <end position="682"/>
    </location>
</feature>
<evidence type="ECO:0000256" key="6">
    <source>
        <dbReference type="ARBA" id="ARBA00022884"/>
    </source>
</evidence>
<keyword evidence="5" id="KW-0862">Zinc</keyword>
<dbReference type="PROSITE" id="PS50174">
    <property type="entry name" value="G_PATCH"/>
    <property type="match status" value="1"/>
</dbReference>
<evidence type="ECO:0000256" key="10">
    <source>
        <dbReference type="SAM" id="MobiDB-lite"/>
    </source>
</evidence>
<dbReference type="Proteomes" id="UP001211907">
    <property type="component" value="Unassembled WGS sequence"/>
</dbReference>
<dbReference type="PROSITE" id="PS50199">
    <property type="entry name" value="ZF_RANBP2_2"/>
    <property type="match status" value="1"/>
</dbReference>
<dbReference type="SUPFAM" id="SSF57667">
    <property type="entry name" value="beta-beta-alpha zinc fingers"/>
    <property type="match status" value="1"/>
</dbReference>
<dbReference type="InterPro" id="IPR036443">
    <property type="entry name" value="Znf_RanBP2_sf"/>
</dbReference>
<proteinExistence type="predicted"/>
<feature type="region of interest" description="Disordered" evidence="10">
    <location>
        <begin position="504"/>
        <end position="532"/>
    </location>
</feature>
<feature type="domain" description="RanBP2-type" evidence="13">
    <location>
        <begin position="220"/>
        <end position="249"/>
    </location>
</feature>
<dbReference type="SMART" id="SM00443">
    <property type="entry name" value="G_patch"/>
    <property type="match status" value="1"/>
</dbReference>
<evidence type="ECO:0000256" key="5">
    <source>
        <dbReference type="ARBA" id="ARBA00022833"/>
    </source>
</evidence>
<feature type="compositionally biased region" description="Low complexity" evidence="10">
    <location>
        <begin position="658"/>
        <end position="676"/>
    </location>
</feature>
<feature type="compositionally biased region" description="Basic and acidic residues" evidence="10">
    <location>
        <begin position="23"/>
        <end position="33"/>
    </location>
</feature>
<dbReference type="GO" id="GO:0008270">
    <property type="term" value="F:zinc ion binding"/>
    <property type="evidence" value="ECO:0007669"/>
    <property type="project" value="UniProtKB-KW"/>
</dbReference>
<evidence type="ECO:0000259" key="11">
    <source>
        <dbReference type="PROSITE" id="PS50102"/>
    </source>
</evidence>
<evidence type="ECO:0000259" key="13">
    <source>
        <dbReference type="PROSITE" id="PS50199"/>
    </source>
</evidence>
<evidence type="ECO:0008006" key="16">
    <source>
        <dbReference type="Google" id="ProtNLM"/>
    </source>
</evidence>
<evidence type="ECO:0000259" key="12">
    <source>
        <dbReference type="PROSITE" id="PS50174"/>
    </source>
</evidence>
<dbReference type="Gene3D" id="3.30.160.60">
    <property type="entry name" value="Classic Zinc Finger"/>
    <property type="match status" value="1"/>
</dbReference>
<evidence type="ECO:0000313" key="14">
    <source>
        <dbReference type="EMBL" id="KAJ3143087.1"/>
    </source>
</evidence>
<feature type="compositionally biased region" description="Basic and acidic residues" evidence="10">
    <location>
        <begin position="1"/>
        <end position="16"/>
    </location>
</feature>
<evidence type="ECO:0000256" key="7">
    <source>
        <dbReference type="ARBA" id="ARBA00023242"/>
    </source>
</evidence>
<evidence type="ECO:0000256" key="2">
    <source>
        <dbReference type="ARBA" id="ARBA00022723"/>
    </source>
</evidence>
<feature type="compositionally biased region" description="Basic and acidic residues" evidence="10">
    <location>
        <begin position="42"/>
        <end position="112"/>
    </location>
</feature>
<feature type="domain" description="RRM" evidence="11">
    <location>
        <begin position="275"/>
        <end position="359"/>
    </location>
</feature>
<evidence type="ECO:0000256" key="9">
    <source>
        <dbReference type="PROSITE-ProRule" id="PRU00322"/>
    </source>
</evidence>
<dbReference type="Pfam" id="PF01585">
    <property type="entry name" value="G-patch"/>
    <property type="match status" value="1"/>
</dbReference>
<dbReference type="Gene3D" id="4.10.1060.10">
    <property type="entry name" value="Zinc finger, RanBP2-type"/>
    <property type="match status" value="1"/>
</dbReference>
<dbReference type="Gene3D" id="3.30.70.330">
    <property type="match status" value="2"/>
</dbReference>
<evidence type="ECO:0000256" key="1">
    <source>
        <dbReference type="ARBA" id="ARBA00004123"/>
    </source>
</evidence>
<dbReference type="PROSITE" id="PS50102">
    <property type="entry name" value="RRM"/>
    <property type="match status" value="2"/>
</dbReference>
<dbReference type="Pfam" id="PF00076">
    <property type="entry name" value="RRM_1"/>
    <property type="match status" value="2"/>
</dbReference>
<keyword evidence="7" id="KW-0539">Nucleus</keyword>
<evidence type="ECO:0000313" key="15">
    <source>
        <dbReference type="Proteomes" id="UP001211907"/>
    </source>
</evidence>
<dbReference type="InterPro" id="IPR035979">
    <property type="entry name" value="RBD_domain_sf"/>
</dbReference>
<keyword evidence="15" id="KW-1185">Reference proteome</keyword>
<dbReference type="GO" id="GO:0005634">
    <property type="term" value="C:nucleus"/>
    <property type="evidence" value="ECO:0007669"/>
    <property type="project" value="UniProtKB-SubCell"/>
</dbReference>
<keyword evidence="6 8" id="KW-0694">RNA-binding</keyword>
<feature type="domain" description="RRM" evidence="11">
    <location>
        <begin position="136"/>
        <end position="216"/>
    </location>
</feature>
<keyword evidence="3" id="KW-0677">Repeat</keyword>
<gene>
    <name evidence="14" type="ORF">HK100_011386</name>
</gene>
<dbReference type="PROSITE" id="PS01358">
    <property type="entry name" value="ZF_RANBP2_1"/>
    <property type="match status" value="1"/>
</dbReference>
<evidence type="ECO:0000256" key="4">
    <source>
        <dbReference type="ARBA" id="ARBA00022771"/>
    </source>
</evidence>
<organism evidence="14 15">
    <name type="scientific">Physocladia obscura</name>
    <dbReference type="NCBI Taxonomy" id="109957"/>
    <lineage>
        <taxon>Eukaryota</taxon>
        <taxon>Fungi</taxon>
        <taxon>Fungi incertae sedis</taxon>
        <taxon>Chytridiomycota</taxon>
        <taxon>Chytridiomycota incertae sedis</taxon>
        <taxon>Chytridiomycetes</taxon>
        <taxon>Chytridiales</taxon>
        <taxon>Chytriomycetaceae</taxon>
        <taxon>Physocladia</taxon>
    </lineage>
</organism>
<keyword evidence="2" id="KW-0479">Metal-binding</keyword>
<dbReference type="SMART" id="SM00360">
    <property type="entry name" value="RRM"/>
    <property type="match status" value="2"/>
</dbReference>
<feature type="compositionally biased region" description="Basic and acidic residues" evidence="10">
    <location>
        <begin position="512"/>
        <end position="532"/>
    </location>
</feature>
<dbReference type="InterPro" id="IPR000504">
    <property type="entry name" value="RRM_dom"/>
</dbReference>
<protein>
    <recommendedName>
        <fullName evidence="16">RNA-binding protein</fullName>
    </recommendedName>
</protein>
<name>A0AAD5TBN0_9FUNG</name>
<feature type="compositionally biased region" description="Low complexity" evidence="10">
    <location>
        <begin position="626"/>
        <end position="635"/>
    </location>
</feature>
<dbReference type="InterPro" id="IPR036236">
    <property type="entry name" value="Znf_C2H2_sf"/>
</dbReference>